<protein>
    <submittedName>
        <fullName evidence="1">Uncharacterized protein</fullName>
    </submittedName>
</protein>
<reference evidence="1" key="2">
    <citation type="submission" date="2021-01" db="EMBL/GenBank/DDBJ databases">
        <authorList>
            <person name="Schikora-Tamarit M.A."/>
        </authorList>
    </citation>
    <scope>NUCLEOTIDE SEQUENCE</scope>
    <source>
        <strain evidence="1">CBS2887</strain>
    </source>
</reference>
<dbReference type="EMBL" id="JAEUBG010003191">
    <property type="protein sequence ID" value="KAH3683313.1"/>
    <property type="molecule type" value="Genomic_DNA"/>
</dbReference>
<proteinExistence type="predicted"/>
<accession>A0A9P8TKV2</accession>
<organism evidence="1 2">
    <name type="scientific">Wickerhamomyces pijperi</name>
    <name type="common">Yeast</name>
    <name type="synonym">Pichia pijperi</name>
    <dbReference type="NCBI Taxonomy" id="599730"/>
    <lineage>
        <taxon>Eukaryota</taxon>
        <taxon>Fungi</taxon>
        <taxon>Dikarya</taxon>
        <taxon>Ascomycota</taxon>
        <taxon>Saccharomycotina</taxon>
        <taxon>Saccharomycetes</taxon>
        <taxon>Phaffomycetales</taxon>
        <taxon>Wickerhamomycetaceae</taxon>
        <taxon>Wickerhamomyces</taxon>
    </lineage>
</organism>
<keyword evidence="2" id="KW-1185">Reference proteome</keyword>
<dbReference type="AlphaFoldDB" id="A0A9P8TKV2"/>
<evidence type="ECO:0000313" key="2">
    <source>
        <dbReference type="Proteomes" id="UP000774326"/>
    </source>
</evidence>
<comment type="caution">
    <text evidence="1">The sequence shown here is derived from an EMBL/GenBank/DDBJ whole genome shotgun (WGS) entry which is preliminary data.</text>
</comment>
<reference evidence="1" key="1">
    <citation type="journal article" date="2021" name="Open Biol.">
        <title>Shared evolutionary footprints suggest mitochondrial oxidative damage underlies multiple complex I losses in fungi.</title>
        <authorList>
            <person name="Schikora-Tamarit M.A."/>
            <person name="Marcet-Houben M."/>
            <person name="Nosek J."/>
            <person name="Gabaldon T."/>
        </authorList>
    </citation>
    <scope>NUCLEOTIDE SEQUENCE</scope>
    <source>
        <strain evidence="1">CBS2887</strain>
    </source>
</reference>
<evidence type="ECO:0000313" key="1">
    <source>
        <dbReference type="EMBL" id="KAH3683313.1"/>
    </source>
</evidence>
<gene>
    <name evidence="1" type="ORF">WICPIJ_005729</name>
</gene>
<dbReference type="Proteomes" id="UP000774326">
    <property type="component" value="Unassembled WGS sequence"/>
</dbReference>
<sequence>MTYGKISESMVVEMWTSLITNGTVFEGNFFAKVAKTLEAEYLSTEKSDFNAFLRAGKMDKTLLLRSVDRVGIKALKIPRESTILCPNSLDSTVSTGEDRFFVKGSKRIVSN</sequence>
<name>A0A9P8TKV2_WICPI</name>